<gene>
    <name evidence="1" type="ORF">LCGC14_2411450</name>
</gene>
<dbReference type="EMBL" id="LAZR01036443">
    <property type="protein sequence ID" value="KKL24825.1"/>
    <property type="molecule type" value="Genomic_DNA"/>
</dbReference>
<sequence length="51" mass="5747">MTCDCGSDDLDIYDSDIDLPGEYIDFYVTCNDCGVSFKVETTLRIEKVSEI</sequence>
<name>A0A0F9BSE5_9ZZZZ</name>
<reference evidence="1" key="1">
    <citation type="journal article" date="2015" name="Nature">
        <title>Complex archaea that bridge the gap between prokaryotes and eukaryotes.</title>
        <authorList>
            <person name="Spang A."/>
            <person name="Saw J.H."/>
            <person name="Jorgensen S.L."/>
            <person name="Zaremba-Niedzwiedzka K."/>
            <person name="Martijn J."/>
            <person name="Lind A.E."/>
            <person name="van Eijk R."/>
            <person name="Schleper C."/>
            <person name="Guy L."/>
            <person name="Ettema T.J."/>
        </authorList>
    </citation>
    <scope>NUCLEOTIDE SEQUENCE</scope>
</reference>
<dbReference type="AlphaFoldDB" id="A0A0F9BSE5"/>
<evidence type="ECO:0008006" key="2">
    <source>
        <dbReference type="Google" id="ProtNLM"/>
    </source>
</evidence>
<accession>A0A0F9BSE5</accession>
<comment type="caution">
    <text evidence="1">The sequence shown here is derived from an EMBL/GenBank/DDBJ whole genome shotgun (WGS) entry which is preliminary data.</text>
</comment>
<evidence type="ECO:0000313" key="1">
    <source>
        <dbReference type="EMBL" id="KKL24825.1"/>
    </source>
</evidence>
<organism evidence="1">
    <name type="scientific">marine sediment metagenome</name>
    <dbReference type="NCBI Taxonomy" id="412755"/>
    <lineage>
        <taxon>unclassified sequences</taxon>
        <taxon>metagenomes</taxon>
        <taxon>ecological metagenomes</taxon>
    </lineage>
</organism>
<protein>
    <recommendedName>
        <fullName evidence="2">DPH-type MB domain-containing protein</fullName>
    </recommendedName>
</protein>
<proteinExistence type="predicted"/>